<name>X1SJ77_9ZZZZ</name>
<accession>X1SJ77</accession>
<proteinExistence type="predicted"/>
<dbReference type="AlphaFoldDB" id="X1SJ77"/>
<gene>
    <name evidence="1" type="ORF">S12H4_16546</name>
</gene>
<evidence type="ECO:0000313" key="1">
    <source>
        <dbReference type="EMBL" id="GAI79201.1"/>
    </source>
</evidence>
<comment type="caution">
    <text evidence="1">The sequence shown here is derived from an EMBL/GenBank/DDBJ whole genome shotgun (WGS) entry which is preliminary data.</text>
</comment>
<organism evidence="1">
    <name type="scientific">marine sediment metagenome</name>
    <dbReference type="NCBI Taxonomy" id="412755"/>
    <lineage>
        <taxon>unclassified sequences</taxon>
        <taxon>metagenomes</taxon>
        <taxon>ecological metagenomes</taxon>
    </lineage>
</organism>
<sequence>MIWRLKIGTWRFTLSFAQVTDVVGVNSKLSDGNHLLMWDFDDVPLYKIKRELGKVRSIYDLPKIYLFNTGAPRHWMAYCFKRVTWRLWKEIVAFTKHVDPQYYKFSVYRDHGTLRVSQKCGREIKRKLVIPSPQPNDVTMDELESWVKYETLTDLSPEGIKELVVI</sequence>
<reference evidence="1" key="1">
    <citation type="journal article" date="2014" name="Front. Microbiol.">
        <title>High frequency of phylogenetically diverse reductive dehalogenase-homologous genes in deep subseafloor sedimentary metagenomes.</title>
        <authorList>
            <person name="Kawai M."/>
            <person name="Futagami T."/>
            <person name="Toyoda A."/>
            <person name="Takaki Y."/>
            <person name="Nishi S."/>
            <person name="Hori S."/>
            <person name="Arai W."/>
            <person name="Tsubouchi T."/>
            <person name="Morono Y."/>
            <person name="Uchiyama I."/>
            <person name="Ito T."/>
            <person name="Fujiyama A."/>
            <person name="Inagaki F."/>
            <person name="Takami H."/>
        </authorList>
    </citation>
    <scope>NUCLEOTIDE SEQUENCE</scope>
    <source>
        <strain evidence="1">Expedition CK06-06</strain>
    </source>
</reference>
<dbReference type="EMBL" id="BARW01008010">
    <property type="protein sequence ID" value="GAI79201.1"/>
    <property type="molecule type" value="Genomic_DNA"/>
</dbReference>
<protein>
    <submittedName>
        <fullName evidence="1">Uncharacterized protein</fullName>
    </submittedName>
</protein>